<protein>
    <recommendedName>
        <fullName evidence="3">ADF-H domain-containing protein</fullName>
    </recommendedName>
</protein>
<dbReference type="InterPro" id="IPR015966">
    <property type="entry name" value="tRNA_lig_kin_fungi"/>
</dbReference>
<dbReference type="Gene3D" id="3.40.50.300">
    <property type="entry name" value="P-loop containing nucleotide triphosphate hydrolases"/>
    <property type="match status" value="1"/>
</dbReference>
<evidence type="ECO:0000256" key="1">
    <source>
        <dbReference type="SAM" id="MobiDB-lite"/>
    </source>
</evidence>
<feature type="domain" description="ADF-H" evidence="3">
    <location>
        <begin position="1"/>
        <end position="131"/>
    </location>
</feature>
<name>A0A8H5G2D1_9AGAR</name>
<dbReference type="Proteomes" id="UP000559027">
    <property type="component" value="Unassembled WGS sequence"/>
</dbReference>
<feature type="region of interest" description="Disordered" evidence="1">
    <location>
        <begin position="518"/>
        <end position="539"/>
    </location>
</feature>
<comment type="caution">
    <text evidence="4">The sequence shown here is derived from an EMBL/GenBank/DDBJ whole genome shotgun (WGS) entry which is preliminary data.</text>
</comment>
<accession>A0A8H5G2D1</accession>
<dbReference type="GO" id="GO:0006388">
    <property type="term" value="P:tRNA splicing, via endonucleolytic cleavage and ligation"/>
    <property type="evidence" value="ECO:0007669"/>
    <property type="project" value="InterPro"/>
</dbReference>
<dbReference type="PROSITE" id="PS51263">
    <property type="entry name" value="ADF_H"/>
    <property type="match status" value="1"/>
</dbReference>
<feature type="transmembrane region" description="Helical" evidence="2">
    <location>
        <begin position="1270"/>
        <end position="1290"/>
    </location>
</feature>
<dbReference type="InterPro" id="IPR029006">
    <property type="entry name" value="ADF-H/Gelsolin-like_dom_sf"/>
</dbReference>
<keyword evidence="2" id="KW-1133">Transmembrane helix</keyword>
<evidence type="ECO:0000313" key="5">
    <source>
        <dbReference type="Proteomes" id="UP000559027"/>
    </source>
</evidence>
<dbReference type="OrthoDB" id="276239at2759"/>
<evidence type="ECO:0000259" key="3">
    <source>
        <dbReference type="PROSITE" id="PS51263"/>
    </source>
</evidence>
<keyword evidence="2" id="KW-0472">Membrane</keyword>
<dbReference type="InterPro" id="IPR002108">
    <property type="entry name" value="ADF-H"/>
</dbReference>
<dbReference type="InterPro" id="IPR019039">
    <property type="entry name" value="T4-Rnl1-like_N"/>
</dbReference>
<dbReference type="GO" id="GO:0005634">
    <property type="term" value="C:nucleus"/>
    <property type="evidence" value="ECO:0007669"/>
    <property type="project" value="TreeGrafter"/>
</dbReference>
<keyword evidence="5" id="KW-1185">Reference proteome</keyword>
<dbReference type="Pfam" id="PF09511">
    <property type="entry name" value="RNA_lig_T4_1"/>
    <property type="match status" value="1"/>
</dbReference>
<dbReference type="PANTHER" id="PTHR32004:SF1">
    <property type="entry name" value="TRNA LIGASE"/>
    <property type="match status" value="1"/>
</dbReference>
<feature type="transmembrane region" description="Helical" evidence="2">
    <location>
        <begin position="1076"/>
        <end position="1097"/>
    </location>
</feature>
<evidence type="ECO:0000256" key="2">
    <source>
        <dbReference type="SAM" id="Phobius"/>
    </source>
</evidence>
<dbReference type="EMBL" id="JAACJO010000006">
    <property type="protein sequence ID" value="KAF5357059.1"/>
    <property type="molecule type" value="Genomic_DNA"/>
</dbReference>
<dbReference type="SMART" id="SM00102">
    <property type="entry name" value="ADF"/>
    <property type="match status" value="1"/>
</dbReference>
<feature type="transmembrane region" description="Helical" evidence="2">
    <location>
        <begin position="1296"/>
        <end position="1316"/>
    </location>
</feature>
<proteinExistence type="predicted"/>
<dbReference type="Gene3D" id="3.40.20.10">
    <property type="entry name" value="Severin"/>
    <property type="match status" value="1"/>
</dbReference>
<gene>
    <name evidence="4" type="ORF">D9756_006525</name>
</gene>
<feature type="transmembrane region" description="Helical" evidence="2">
    <location>
        <begin position="1213"/>
        <end position="1239"/>
    </location>
</feature>
<keyword evidence="2" id="KW-0812">Transmembrane</keyword>
<feature type="transmembrane region" description="Helical" evidence="2">
    <location>
        <begin position="1187"/>
        <end position="1207"/>
    </location>
</feature>
<dbReference type="Pfam" id="PF08302">
    <property type="entry name" value="tRNA_lig_CPD"/>
    <property type="match status" value="1"/>
</dbReference>
<dbReference type="PANTHER" id="PTHR32004">
    <property type="entry name" value="TRNA LIGASE"/>
    <property type="match status" value="1"/>
</dbReference>
<dbReference type="GO" id="GO:0003779">
    <property type="term" value="F:actin binding"/>
    <property type="evidence" value="ECO:0007669"/>
    <property type="project" value="InterPro"/>
</dbReference>
<dbReference type="CDD" id="cd11282">
    <property type="entry name" value="ADF_coactosin_like"/>
    <property type="match status" value="1"/>
</dbReference>
<dbReference type="InterPro" id="IPR027417">
    <property type="entry name" value="P-loop_NTPase"/>
</dbReference>
<feature type="transmembrane region" description="Helical" evidence="2">
    <location>
        <begin position="1154"/>
        <end position="1175"/>
    </location>
</feature>
<organism evidence="4 5">
    <name type="scientific">Leucocoprinus leucothites</name>
    <dbReference type="NCBI Taxonomy" id="201217"/>
    <lineage>
        <taxon>Eukaryota</taxon>
        <taxon>Fungi</taxon>
        <taxon>Dikarya</taxon>
        <taxon>Basidiomycota</taxon>
        <taxon>Agaricomycotina</taxon>
        <taxon>Agaricomycetes</taxon>
        <taxon>Agaricomycetidae</taxon>
        <taxon>Agaricales</taxon>
        <taxon>Agaricineae</taxon>
        <taxon>Agaricaceae</taxon>
        <taxon>Leucocoprinus</taxon>
    </lineage>
</organism>
<dbReference type="GO" id="GO:0005524">
    <property type="term" value="F:ATP binding"/>
    <property type="evidence" value="ECO:0007669"/>
    <property type="project" value="InterPro"/>
</dbReference>
<reference evidence="4 5" key="1">
    <citation type="journal article" date="2020" name="ISME J.">
        <title>Uncovering the hidden diversity of litter-decomposition mechanisms in mushroom-forming fungi.</title>
        <authorList>
            <person name="Floudas D."/>
            <person name="Bentzer J."/>
            <person name="Ahren D."/>
            <person name="Johansson T."/>
            <person name="Persson P."/>
            <person name="Tunlid A."/>
        </authorList>
    </citation>
    <scope>NUCLEOTIDE SEQUENCE [LARGE SCALE GENOMIC DNA]</scope>
    <source>
        <strain evidence="4 5">CBS 146.42</strain>
    </source>
</reference>
<dbReference type="Pfam" id="PF00241">
    <property type="entry name" value="Cofilin_ADF"/>
    <property type="match status" value="1"/>
</dbReference>
<feature type="compositionally biased region" description="Polar residues" evidence="1">
    <location>
        <begin position="397"/>
        <end position="410"/>
    </location>
</feature>
<feature type="compositionally biased region" description="Acidic residues" evidence="1">
    <location>
        <begin position="524"/>
        <end position="539"/>
    </location>
</feature>
<dbReference type="SUPFAM" id="SSF55753">
    <property type="entry name" value="Actin depolymerizing proteins"/>
    <property type="match status" value="1"/>
</dbReference>
<dbReference type="InterPro" id="IPR015965">
    <property type="entry name" value="tRNA_lig_PDEase"/>
</dbReference>
<dbReference type="Pfam" id="PF08303">
    <property type="entry name" value="tRNA_lig_kinase"/>
    <property type="match status" value="1"/>
</dbReference>
<sequence>MADDIVNAYNDVRDDKKDINWLLIDYESDRSDKLKLTKTGSGGLAELKDNLEDSRASYAYVRVKYSNDKESVREKFILVISVHTADVKAVLRVFSIEVPAKDHDDLKEEPIIVKLRKSSNLHTMSPPKYSAEDSELISDLFALSKRSPKLVRSTVYPVPGAPNTSVRSWKMNEFKYYDIPSPFPTLARGLFTTEFGEPQSAEEADLFEKGEGKYRIVWEALEMHTTPPYTLSLKSNGCIIFIAALTPQKLLVTSKHAVGPMQGVELTHSQAGEKWVRKYLEKAGKTEEDLAKRLWDENWTAVAELCDDSFEEHVLAYPPERTGLHLHGLNISCKSFKTMPHELVDAFADEWGFIKTRTHTVNSIAEVKTFTDHISNVGEWEGEAVEGFVVRTHVSHPPTSGRNSKSSTAESKGRSPYTPGSSFFFKVKFDEPYMMYRDWREVTKSLLTHHSKGQSLSAKNLPKGKMKRVETKVYVKWLIEEIRKNREEFDGYQKGHGIIRNRERFLAWYEEHKGRKIGAGSGTEEGEVSLSDLEEASEASEGEGSAKVIIVPVAIPGCGKTSVALALVHLFGWGHTQSDDIKAKKSAPVFIQNVHRLLKKHDVVIADKNNHLKQHRTQLHELASKFKPPARLIALNWSFSHLSPPITHQICSDRIISRGTNHQTLVPSDPSSKKTHQQILWMFLNAYEELTPSEVDASIDLELSEDSELEEMVAVAVDGLFKVKSLVGEGGVLEGVEKPDVARIREVVSDVIGGYQVRKGTAKEKVVEEKEVQKQQKQQAKPPRYFGLVPDFHLRKFVDSVLSGQDAVDPERIAGAEFFQTLKSAGRVTEAPHITIVHKKQLPQDQNIWDQCTEVTAMGQPPKFDCRIGHILWDDRVMVLAVDDVQPAAEWTFSSGEARVDAEKQGKEFLSVVPEETRSGLHVTVGTLNGSILPVEGKTLVERWRAGEKEGIRCVEFDEAVITARLKGLWSSNGDWVCCMTSEPLERRYQDRVFFNTQRLGFRLVLLRYRSFAHEHAKRWTVRSCASSRQKGSIILAVISSLYSHPQHGDSTVRFIMPTQLVLVTPENLRTLTVGLVIQALLNGGLLTLGIMCLSLLSETPNHGKDRESRVRPKAWKWFILVLLGMNIFYLTMYCLNFVGTIMGEAVSWILEALLYACPMLILCLTDGVLVWRCYMVTNALGPQVKFQQLFWIFPLCVYLVTVGGHNDLSIPHLWAVLSLSTNAVLNVYAAAFISIRLLTYQRLITRARLTVDTRAPQTPQPSPAGIMQIFLESAAINVPLALTAAVVIFGSDWILSTSLACIGVPCQSFATILILHQVASGKATNKHQYAGTRLPRHSYWP</sequence>
<dbReference type="SUPFAM" id="SSF52540">
    <property type="entry name" value="P-loop containing nucleoside triphosphate hydrolases"/>
    <property type="match status" value="1"/>
</dbReference>
<dbReference type="GO" id="GO:0003972">
    <property type="term" value="F:RNA ligase (ATP) activity"/>
    <property type="evidence" value="ECO:0007669"/>
    <property type="project" value="InterPro"/>
</dbReference>
<feature type="region of interest" description="Disordered" evidence="1">
    <location>
        <begin position="393"/>
        <end position="417"/>
    </location>
</feature>
<feature type="transmembrane region" description="Helical" evidence="2">
    <location>
        <begin position="1118"/>
        <end position="1142"/>
    </location>
</feature>
<evidence type="ECO:0000313" key="4">
    <source>
        <dbReference type="EMBL" id="KAF5357059.1"/>
    </source>
</evidence>